<dbReference type="Gene3D" id="3.30.70.330">
    <property type="match status" value="1"/>
</dbReference>
<dbReference type="AlphaFoldDB" id="A0A9W8HD14"/>
<dbReference type="OrthoDB" id="439808at2759"/>
<protein>
    <recommendedName>
        <fullName evidence="3">RRM domain-containing protein</fullName>
    </recommendedName>
</protein>
<dbReference type="InterPro" id="IPR012677">
    <property type="entry name" value="Nucleotide-bd_a/b_plait_sf"/>
</dbReference>
<organism evidence="1 2">
    <name type="scientific">Coemansia javaensis</name>
    <dbReference type="NCBI Taxonomy" id="2761396"/>
    <lineage>
        <taxon>Eukaryota</taxon>
        <taxon>Fungi</taxon>
        <taxon>Fungi incertae sedis</taxon>
        <taxon>Zoopagomycota</taxon>
        <taxon>Kickxellomycotina</taxon>
        <taxon>Kickxellomycetes</taxon>
        <taxon>Kickxellales</taxon>
        <taxon>Kickxellaceae</taxon>
        <taxon>Coemansia</taxon>
    </lineage>
</organism>
<dbReference type="EMBL" id="JANBUL010000173">
    <property type="protein sequence ID" value="KAJ2779526.1"/>
    <property type="molecule type" value="Genomic_DNA"/>
</dbReference>
<dbReference type="SUPFAM" id="SSF54928">
    <property type="entry name" value="RNA-binding domain, RBD"/>
    <property type="match status" value="1"/>
</dbReference>
<evidence type="ECO:0000313" key="1">
    <source>
        <dbReference type="EMBL" id="KAJ2779526.1"/>
    </source>
</evidence>
<reference evidence="1" key="1">
    <citation type="submission" date="2022-07" db="EMBL/GenBank/DDBJ databases">
        <title>Phylogenomic reconstructions and comparative analyses of Kickxellomycotina fungi.</title>
        <authorList>
            <person name="Reynolds N.K."/>
            <person name="Stajich J.E."/>
            <person name="Barry K."/>
            <person name="Grigoriev I.V."/>
            <person name="Crous P."/>
            <person name="Smith M.E."/>
        </authorList>
    </citation>
    <scope>NUCLEOTIDE SEQUENCE</scope>
    <source>
        <strain evidence="1">NBRC 105414</strain>
    </source>
</reference>
<accession>A0A9W8HD14</accession>
<gene>
    <name evidence="1" type="ORF">H4R18_003962</name>
</gene>
<dbReference type="GO" id="GO:0003676">
    <property type="term" value="F:nucleic acid binding"/>
    <property type="evidence" value="ECO:0007669"/>
    <property type="project" value="InterPro"/>
</dbReference>
<dbReference type="InterPro" id="IPR035979">
    <property type="entry name" value="RBD_domain_sf"/>
</dbReference>
<dbReference type="Proteomes" id="UP001140217">
    <property type="component" value="Unassembled WGS sequence"/>
</dbReference>
<evidence type="ECO:0008006" key="3">
    <source>
        <dbReference type="Google" id="ProtNLM"/>
    </source>
</evidence>
<evidence type="ECO:0000313" key="2">
    <source>
        <dbReference type="Proteomes" id="UP001140217"/>
    </source>
</evidence>
<name>A0A9W8HD14_9FUNG</name>
<sequence>MDSESMLARARIVLARPLGARGFATRSIYVGRVPSQADDAAVHEKFGKYGTIAAVRHGPAHGKHKYLHVQYVAGEHPYMDKGKTVLDWNPTRLELEEVIGAVDRAIAECNETELCGEMVAVKHARAPREPGAQEAHLSAAAAAATAAAAPGRTYEDGYARGYREGLVDGQKMGRSA</sequence>
<comment type="caution">
    <text evidence="1">The sequence shown here is derived from an EMBL/GenBank/DDBJ whole genome shotgun (WGS) entry which is preliminary data.</text>
</comment>
<proteinExistence type="predicted"/>
<keyword evidence="2" id="KW-1185">Reference proteome</keyword>